<dbReference type="GO" id="GO:0003677">
    <property type="term" value="F:DNA binding"/>
    <property type="evidence" value="ECO:0007669"/>
    <property type="project" value="InterPro"/>
</dbReference>
<evidence type="ECO:0000256" key="3">
    <source>
        <dbReference type="ARBA" id="ARBA00023043"/>
    </source>
</evidence>
<dbReference type="InterPro" id="IPR002110">
    <property type="entry name" value="Ankyrin_rpt"/>
</dbReference>
<proteinExistence type="predicted"/>
<dbReference type="PROSITE" id="PS52003">
    <property type="entry name" value="OCA"/>
    <property type="match status" value="1"/>
</dbReference>
<keyword evidence="4" id="KW-0010">Activator</keyword>
<keyword evidence="1" id="KW-0677">Repeat</keyword>
<organism evidence="9 10">
    <name type="scientific">Channa striata</name>
    <name type="common">Snakehead murrel</name>
    <name type="synonym">Ophicephalus striatus</name>
    <dbReference type="NCBI Taxonomy" id="64152"/>
    <lineage>
        <taxon>Eukaryota</taxon>
        <taxon>Metazoa</taxon>
        <taxon>Chordata</taxon>
        <taxon>Craniata</taxon>
        <taxon>Vertebrata</taxon>
        <taxon>Euteleostomi</taxon>
        <taxon>Actinopterygii</taxon>
        <taxon>Neopterygii</taxon>
        <taxon>Teleostei</taxon>
        <taxon>Neoteleostei</taxon>
        <taxon>Acanthomorphata</taxon>
        <taxon>Anabantaria</taxon>
        <taxon>Anabantiformes</taxon>
        <taxon>Channoidei</taxon>
        <taxon>Channidae</taxon>
        <taxon>Channa</taxon>
    </lineage>
</organism>
<evidence type="ECO:0000256" key="2">
    <source>
        <dbReference type="ARBA" id="ARBA00023015"/>
    </source>
</evidence>
<feature type="region of interest" description="Disordered" evidence="7">
    <location>
        <begin position="1"/>
        <end position="37"/>
    </location>
</feature>
<dbReference type="SUPFAM" id="SSF48403">
    <property type="entry name" value="Ankyrin repeat"/>
    <property type="match status" value="1"/>
</dbReference>
<keyword evidence="5" id="KW-0804">Transcription</keyword>
<dbReference type="GO" id="GO:0070974">
    <property type="term" value="F:POU domain binding"/>
    <property type="evidence" value="ECO:0007669"/>
    <property type="project" value="InterPro"/>
</dbReference>
<feature type="domain" description="OCA" evidence="8">
    <location>
        <begin position="63"/>
        <end position="85"/>
    </location>
</feature>
<protein>
    <recommendedName>
        <fullName evidence="8">OCA domain-containing protein</fullName>
    </recommendedName>
</protein>
<dbReference type="InterPro" id="IPR047571">
    <property type="entry name" value="OCA"/>
</dbReference>
<dbReference type="InterPro" id="IPR036770">
    <property type="entry name" value="Ankyrin_rpt-contain_sf"/>
</dbReference>
<dbReference type="AlphaFoldDB" id="A0AA88N329"/>
<evidence type="ECO:0000256" key="4">
    <source>
        <dbReference type="ARBA" id="ARBA00023159"/>
    </source>
</evidence>
<evidence type="ECO:0000256" key="5">
    <source>
        <dbReference type="ARBA" id="ARBA00023163"/>
    </source>
</evidence>
<sequence length="429" mass="47113">MRGRYKRKDKKEKSAAGADIFAGSSPPRPSQAAAGLAEPDIKLPAPALGGGRKGMRCSLYGGDKVYLGVRVKMPVRDLLKNIRLAKGCEPHNFQTCSKTAKGDKKRVKTRRASHTTKRKCPTKSLEELAIIVEVLEEDLRTCNTHCSASQTLSSSPQVSPELFPSGAEYYGDKSDEMIPSPQSYMTYSPGSLEYHQALSPSIMHSSLQLSTFTNMGGEGGKVEECFDLQNYSWNLNSSAFFWTQLQKEEDQLRGISDAVLLDTDELGRTPLHNVACIGRRALGYAIAKRMAALNSLDLKDADGMTALLHAAKHNHHLMVADLIHLGANINEKNNSGKSCLHLSAEKGYFRVLEVLKHAMMDGVYVDVEATDNSGMSVFQCASLALKATVRELESGKSPNLDALHQEQMMETLECLLQMGSYLHTMVWPS</sequence>
<dbReference type="PANTHER" id="PTHR24124">
    <property type="entry name" value="ANKYRIN REPEAT FAMILY A"/>
    <property type="match status" value="1"/>
</dbReference>
<accession>A0AA88N329</accession>
<comment type="caution">
    <text evidence="9">The sequence shown here is derived from an EMBL/GenBank/DDBJ whole genome shotgun (WGS) entry which is preliminary data.</text>
</comment>
<evidence type="ECO:0000313" key="9">
    <source>
        <dbReference type="EMBL" id="KAK2847486.1"/>
    </source>
</evidence>
<evidence type="ECO:0000313" key="10">
    <source>
        <dbReference type="Proteomes" id="UP001187415"/>
    </source>
</evidence>
<dbReference type="GO" id="GO:0005634">
    <property type="term" value="C:nucleus"/>
    <property type="evidence" value="ECO:0007669"/>
    <property type="project" value="TreeGrafter"/>
</dbReference>
<dbReference type="EMBL" id="JAUPFM010000007">
    <property type="protein sequence ID" value="KAK2847486.1"/>
    <property type="molecule type" value="Genomic_DNA"/>
</dbReference>
<dbReference type="Gene3D" id="1.25.40.20">
    <property type="entry name" value="Ankyrin repeat-containing domain"/>
    <property type="match status" value="1"/>
</dbReference>
<reference evidence="9" key="1">
    <citation type="submission" date="2023-07" db="EMBL/GenBank/DDBJ databases">
        <title>Chromosome-level Genome Assembly of Striped Snakehead (Channa striata).</title>
        <authorList>
            <person name="Liu H."/>
        </authorList>
    </citation>
    <scope>NUCLEOTIDE SEQUENCE</scope>
    <source>
        <strain evidence="9">Gz</strain>
        <tissue evidence="9">Muscle</tissue>
    </source>
</reference>
<dbReference type="PANTHER" id="PTHR24124:SF8">
    <property type="entry name" value="OCA DOMAIN-CONTAINING PROTEIN"/>
    <property type="match status" value="1"/>
</dbReference>
<evidence type="ECO:0000256" key="1">
    <source>
        <dbReference type="ARBA" id="ARBA00022737"/>
    </source>
</evidence>
<name>A0AA88N329_CHASR</name>
<dbReference type="GO" id="GO:0010468">
    <property type="term" value="P:regulation of gene expression"/>
    <property type="evidence" value="ECO:0007669"/>
    <property type="project" value="TreeGrafter"/>
</dbReference>
<dbReference type="PROSITE" id="PS50297">
    <property type="entry name" value="ANK_REP_REGION"/>
    <property type="match status" value="1"/>
</dbReference>
<dbReference type="Pfam" id="PF12796">
    <property type="entry name" value="Ank_2"/>
    <property type="match status" value="1"/>
</dbReference>
<feature type="compositionally biased region" description="Basic residues" evidence="7">
    <location>
        <begin position="1"/>
        <end position="10"/>
    </location>
</feature>
<dbReference type="PROSITE" id="PS50088">
    <property type="entry name" value="ANK_REPEAT"/>
    <property type="match status" value="1"/>
</dbReference>
<gene>
    <name evidence="9" type="ORF">Q5P01_010485</name>
</gene>
<keyword evidence="2" id="KW-0805">Transcription regulation</keyword>
<feature type="repeat" description="ANK" evidence="6">
    <location>
        <begin position="302"/>
        <end position="334"/>
    </location>
</feature>
<evidence type="ECO:0000259" key="8">
    <source>
        <dbReference type="PROSITE" id="PS52003"/>
    </source>
</evidence>
<dbReference type="Proteomes" id="UP001187415">
    <property type="component" value="Unassembled WGS sequence"/>
</dbReference>
<evidence type="ECO:0000256" key="6">
    <source>
        <dbReference type="PROSITE-ProRule" id="PRU00023"/>
    </source>
</evidence>
<keyword evidence="10" id="KW-1185">Reference proteome</keyword>
<evidence type="ECO:0000256" key="7">
    <source>
        <dbReference type="SAM" id="MobiDB-lite"/>
    </source>
</evidence>
<keyword evidence="3 6" id="KW-0040">ANK repeat</keyword>
<dbReference type="SMART" id="SM00248">
    <property type="entry name" value="ANK"/>
    <property type="match status" value="3"/>
</dbReference>